<reference evidence="2 3" key="1">
    <citation type="submission" date="2018-12" db="EMBL/GenBank/DDBJ databases">
        <title>Genome sequence and assembly of Colletotrichum trifolii.</title>
        <authorList>
            <person name="Gan P."/>
            <person name="Shirasu K."/>
        </authorList>
    </citation>
    <scope>NUCLEOTIDE SEQUENCE [LARGE SCALE GENOMIC DNA]</scope>
    <source>
        <strain evidence="2 3">543-2</strain>
    </source>
</reference>
<feature type="compositionally biased region" description="Acidic residues" evidence="1">
    <location>
        <begin position="48"/>
        <end position="63"/>
    </location>
</feature>
<gene>
    <name evidence="2" type="ORF">CTRI78_v003983</name>
</gene>
<evidence type="ECO:0000313" key="3">
    <source>
        <dbReference type="Proteomes" id="UP000295703"/>
    </source>
</evidence>
<feature type="region of interest" description="Disordered" evidence="1">
    <location>
        <begin position="48"/>
        <end position="70"/>
    </location>
</feature>
<comment type="caution">
    <text evidence="2">The sequence shown here is derived from an EMBL/GenBank/DDBJ whole genome shotgun (WGS) entry which is preliminary data.</text>
</comment>
<dbReference type="EMBL" id="RYZW01000026">
    <property type="protein sequence ID" value="TDZ61916.1"/>
    <property type="molecule type" value="Genomic_DNA"/>
</dbReference>
<name>A0A4R8RI42_COLTR</name>
<accession>A0A4R8RI42</accession>
<dbReference type="Proteomes" id="UP000295703">
    <property type="component" value="Unassembled WGS sequence"/>
</dbReference>
<sequence length="70" mass="8195">MAERDGQCKAWNGRARHLDGLGIQLQLLHPTFSPYLRYDGLRRDFDDYDDDDDDDDKYDDVEDQATFHGT</sequence>
<protein>
    <submittedName>
        <fullName evidence="2">Uncharacterized protein</fullName>
    </submittedName>
</protein>
<organism evidence="2 3">
    <name type="scientific">Colletotrichum trifolii</name>
    <dbReference type="NCBI Taxonomy" id="5466"/>
    <lineage>
        <taxon>Eukaryota</taxon>
        <taxon>Fungi</taxon>
        <taxon>Dikarya</taxon>
        <taxon>Ascomycota</taxon>
        <taxon>Pezizomycotina</taxon>
        <taxon>Sordariomycetes</taxon>
        <taxon>Hypocreomycetidae</taxon>
        <taxon>Glomerellales</taxon>
        <taxon>Glomerellaceae</taxon>
        <taxon>Colletotrichum</taxon>
        <taxon>Colletotrichum orbiculare species complex</taxon>
    </lineage>
</organism>
<evidence type="ECO:0000256" key="1">
    <source>
        <dbReference type="SAM" id="MobiDB-lite"/>
    </source>
</evidence>
<evidence type="ECO:0000313" key="2">
    <source>
        <dbReference type="EMBL" id="TDZ61916.1"/>
    </source>
</evidence>
<keyword evidence="3" id="KW-1185">Reference proteome</keyword>
<dbReference type="AlphaFoldDB" id="A0A4R8RI42"/>
<proteinExistence type="predicted"/>